<sequence length="73" mass="7742">MAYKPGDRVRTTVDAPAAWEDAYSAPAGTLGTITNHFPPKHGMSHGYGVRLDDDPTGLSAHYDASELAPEEGT</sequence>
<name>A0ABY5D1M3_9ACTN</name>
<dbReference type="EMBL" id="CP099837">
    <property type="protein sequence ID" value="USY17880.1"/>
    <property type="molecule type" value="Genomic_DNA"/>
</dbReference>
<dbReference type="RefSeq" id="WP_254417370.1">
    <property type="nucleotide sequence ID" value="NZ_BAAAJB010000011.1"/>
</dbReference>
<evidence type="ECO:0008006" key="3">
    <source>
        <dbReference type="Google" id="ProtNLM"/>
    </source>
</evidence>
<keyword evidence="2" id="KW-1185">Reference proteome</keyword>
<organism evidence="1 2">
    <name type="scientific">Nocardiopsis exhalans</name>
    <dbReference type="NCBI Taxonomy" id="163604"/>
    <lineage>
        <taxon>Bacteria</taxon>
        <taxon>Bacillati</taxon>
        <taxon>Actinomycetota</taxon>
        <taxon>Actinomycetes</taxon>
        <taxon>Streptosporangiales</taxon>
        <taxon>Nocardiopsidaceae</taxon>
        <taxon>Nocardiopsis</taxon>
    </lineage>
</organism>
<reference evidence="1" key="1">
    <citation type="submission" date="2022-06" db="EMBL/GenBank/DDBJ databases">
        <authorList>
            <person name="Ping M."/>
        </authorList>
    </citation>
    <scope>NUCLEOTIDE SEQUENCE</scope>
    <source>
        <strain evidence="1">JCM11759T</strain>
    </source>
</reference>
<proteinExistence type="predicted"/>
<evidence type="ECO:0000313" key="2">
    <source>
        <dbReference type="Proteomes" id="UP001055940"/>
    </source>
</evidence>
<accession>A0ABY5D1M3</accession>
<gene>
    <name evidence="1" type="ORF">NE857_21435</name>
</gene>
<dbReference type="Proteomes" id="UP001055940">
    <property type="component" value="Chromosome"/>
</dbReference>
<evidence type="ECO:0000313" key="1">
    <source>
        <dbReference type="EMBL" id="USY17880.1"/>
    </source>
</evidence>
<protein>
    <recommendedName>
        <fullName evidence="3">Hypervirulence associated protein TUDOR domain-containing protein</fullName>
    </recommendedName>
</protein>